<name>A0A8T0GN78_CERPU</name>
<dbReference type="EMBL" id="CM026430">
    <property type="protein sequence ID" value="KAG0561011.1"/>
    <property type="molecule type" value="Genomic_DNA"/>
</dbReference>
<evidence type="ECO:0000313" key="2">
    <source>
        <dbReference type="EMBL" id="KAG0561011.1"/>
    </source>
</evidence>
<comment type="caution">
    <text evidence="2">The sequence shown here is derived from an EMBL/GenBank/DDBJ whole genome shotgun (WGS) entry which is preliminary data.</text>
</comment>
<reference evidence="2" key="1">
    <citation type="submission" date="2020-06" db="EMBL/GenBank/DDBJ databases">
        <title>WGS assembly of Ceratodon purpureus strain R40.</title>
        <authorList>
            <person name="Carey S.B."/>
            <person name="Jenkins J."/>
            <person name="Shu S."/>
            <person name="Lovell J.T."/>
            <person name="Sreedasyam A."/>
            <person name="Maumus F."/>
            <person name="Tiley G.P."/>
            <person name="Fernandez-Pozo N."/>
            <person name="Barry K."/>
            <person name="Chen C."/>
            <person name="Wang M."/>
            <person name="Lipzen A."/>
            <person name="Daum C."/>
            <person name="Saski C.A."/>
            <person name="Payton A.C."/>
            <person name="Mcbreen J.C."/>
            <person name="Conrad R.E."/>
            <person name="Kollar L.M."/>
            <person name="Olsson S."/>
            <person name="Huttunen S."/>
            <person name="Landis J.B."/>
            <person name="Wickett N.J."/>
            <person name="Johnson M.G."/>
            <person name="Rensing S.A."/>
            <person name="Grimwood J."/>
            <person name="Schmutz J."/>
            <person name="Mcdaniel S.F."/>
        </authorList>
    </citation>
    <scope>NUCLEOTIDE SEQUENCE</scope>
    <source>
        <strain evidence="2">R40</strain>
    </source>
</reference>
<accession>A0A8T0GN78</accession>
<gene>
    <name evidence="2" type="ORF">KC19_9G030400</name>
</gene>
<proteinExistence type="predicted"/>
<dbReference type="AlphaFoldDB" id="A0A8T0GN78"/>
<organism evidence="2 3">
    <name type="scientific">Ceratodon purpureus</name>
    <name type="common">Fire moss</name>
    <name type="synonym">Dicranum purpureum</name>
    <dbReference type="NCBI Taxonomy" id="3225"/>
    <lineage>
        <taxon>Eukaryota</taxon>
        <taxon>Viridiplantae</taxon>
        <taxon>Streptophyta</taxon>
        <taxon>Embryophyta</taxon>
        <taxon>Bryophyta</taxon>
        <taxon>Bryophytina</taxon>
        <taxon>Bryopsida</taxon>
        <taxon>Dicranidae</taxon>
        <taxon>Pseudoditrichales</taxon>
        <taxon>Ditrichaceae</taxon>
        <taxon>Ceratodon</taxon>
    </lineage>
</organism>
<dbReference type="Proteomes" id="UP000822688">
    <property type="component" value="Chromosome 9"/>
</dbReference>
<sequence>MFMHLRQASRCRMWWSYLICAVSELKNLFLHAVADTMRSLVPQHTANLLNELPCTPWTIQLPSSGGIAPSSVLLSHCDNRVQTYGAIHSELCKCVVLNDLSYFSYDCGITTGSSLITYFSISEVPEILP</sequence>
<keyword evidence="3" id="KW-1185">Reference proteome</keyword>
<feature type="signal peptide" evidence="1">
    <location>
        <begin position="1"/>
        <end position="20"/>
    </location>
</feature>
<evidence type="ECO:0000313" key="3">
    <source>
        <dbReference type="Proteomes" id="UP000822688"/>
    </source>
</evidence>
<protein>
    <submittedName>
        <fullName evidence="2">Uncharacterized protein</fullName>
    </submittedName>
</protein>
<keyword evidence="1" id="KW-0732">Signal</keyword>
<feature type="chain" id="PRO_5035817535" evidence="1">
    <location>
        <begin position="21"/>
        <end position="129"/>
    </location>
</feature>
<evidence type="ECO:0000256" key="1">
    <source>
        <dbReference type="SAM" id="SignalP"/>
    </source>
</evidence>